<accession>A0ABW4FJW5</accession>
<evidence type="ECO:0000313" key="3">
    <source>
        <dbReference type="EMBL" id="MFD1530905.1"/>
    </source>
</evidence>
<keyword evidence="4" id="KW-1185">Reference proteome</keyword>
<dbReference type="EMBL" id="JBHUCP010000009">
    <property type="protein sequence ID" value="MFD1530905.1"/>
    <property type="molecule type" value="Genomic_DNA"/>
</dbReference>
<feature type="transmembrane region" description="Helical" evidence="2">
    <location>
        <begin position="35"/>
        <end position="57"/>
    </location>
</feature>
<sequence length="89" mass="9726">MIDSRPEIPDVPDISAEWYMRIVDAATRLPHAAQVAAVFATDAVIVCYLAAFLVIWWNARTRPAADPLGAHAAAGRRPHQGGRPDRPRA</sequence>
<comment type="caution">
    <text evidence="3">The sequence shown here is derived from an EMBL/GenBank/DDBJ whole genome shotgun (WGS) entry which is preliminary data.</text>
</comment>
<feature type="region of interest" description="Disordered" evidence="1">
    <location>
        <begin position="68"/>
        <end position="89"/>
    </location>
</feature>
<keyword evidence="2" id="KW-0812">Transmembrane</keyword>
<protein>
    <submittedName>
        <fullName evidence="3">Uncharacterized protein</fullName>
    </submittedName>
</protein>
<keyword evidence="2" id="KW-1133">Transmembrane helix</keyword>
<evidence type="ECO:0000256" key="1">
    <source>
        <dbReference type="SAM" id="MobiDB-lite"/>
    </source>
</evidence>
<gene>
    <name evidence="3" type="ORF">ACFSCY_15795</name>
</gene>
<evidence type="ECO:0000256" key="2">
    <source>
        <dbReference type="SAM" id="Phobius"/>
    </source>
</evidence>
<keyword evidence="2" id="KW-0472">Membrane</keyword>
<reference evidence="4" key="1">
    <citation type="journal article" date="2019" name="Int. J. Syst. Evol. Microbiol.">
        <title>The Global Catalogue of Microorganisms (GCM) 10K type strain sequencing project: providing services to taxonomists for standard genome sequencing and annotation.</title>
        <authorList>
            <consortium name="The Broad Institute Genomics Platform"/>
            <consortium name="The Broad Institute Genome Sequencing Center for Infectious Disease"/>
            <person name="Wu L."/>
            <person name="Ma J."/>
        </authorList>
    </citation>
    <scope>NUCLEOTIDE SEQUENCE [LARGE SCALE GENOMIC DNA]</scope>
    <source>
        <strain evidence="4">JCM 12165</strain>
    </source>
</reference>
<dbReference type="RefSeq" id="WP_343970876.1">
    <property type="nucleotide sequence ID" value="NZ_BAAAJG010000002.1"/>
</dbReference>
<organism evidence="3 4">
    <name type="scientific">Pseudonocardia aurantiaca</name>
    <dbReference type="NCBI Taxonomy" id="75290"/>
    <lineage>
        <taxon>Bacteria</taxon>
        <taxon>Bacillati</taxon>
        <taxon>Actinomycetota</taxon>
        <taxon>Actinomycetes</taxon>
        <taxon>Pseudonocardiales</taxon>
        <taxon>Pseudonocardiaceae</taxon>
        <taxon>Pseudonocardia</taxon>
    </lineage>
</organism>
<name>A0ABW4FJW5_9PSEU</name>
<dbReference type="Proteomes" id="UP001597145">
    <property type="component" value="Unassembled WGS sequence"/>
</dbReference>
<evidence type="ECO:0000313" key="4">
    <source>
        <dbReference type="Proteomes" id="UP001597145"/>
    </source>
</evidence>
<proteinExistence type="predicted"/>